<protein>
    <submittedName>
        <fullName evidence="2">Uncharacterized protein</fullName>
    </submittedName>
</protein>
<sequence length="113" mass="12627">MLTRTGMKTRHREPEERARESPVTVSCSLCHTLDNTYTSTQLQMGHQPSFTSKGCSCSKSNSNRSCDQHTYIQTDREADTVRGSIENIPGTMFTPLHARSVSRGMGYAHGLLY</sequence>
<evidence type="ECO:0000313" key="3">
    <source>
        <dbReference type="Proteomes" id="UP000762676"/>
    </source>
</evidence>
<accession>A0AAV4I491</accession>
<comment type="caution">
    <text evidence="2">The sequence shown here is derived from an EMBL/GenBank/DDBJ whole genome shotgun (WGS) entry which is preliminary data.</text>
</comment>
<evidence type="ECO:0000313" key="2">
    <source>
        <dbReference type="EMBL" id="GFS05134.1"/>
    </source>
</evidence>
<dbReference type="EMBL" id="BMAT01009371">
    <property type="protein sequence ID" value="GFS05134.1"/>
    <property type="molecule type" value="Genomic_DNA"/>
</dbReference>
<keyword evidence="3" id="KW-1185">Reference proteome</keyword>
<feature type="region of interest" description="Disordered" evidence="1">
    <location>
        <begin position="1"/>
        <end position="22"/>
    </location>
</feature>
<dbReference type="Proteomes" id="UP000762676">
    <property type="component" value="Unassembled WGS sequence"/>
</dbReference>
<evidence type="ECO:0000256" key="1">
    <source>
        <dbReference type="SAM" id="MobiDB-lite"/>
    </source>
</evidence>
<dbReference type="AlphaFoldDB" id="A0AAV4I491"/>
<organism evidence="2 3">
    <name type="scientific">Elysia marginata</name>
    <dbReference type="NCBI Taxonomy" id="1093978"/>
    <lineage>
        <taxon>Eukaryota</taxon>
        <taxon>Metazoa</taxon>
        <taxon>Spiralia</taxon>
        <taxon>Lophotrochozoa</taxon>
        <taxon>Mollusca</taxon>
        <taxon>Gastropoda</taxon>
        <taxon>Heterobranchia</taxon>
        <taxon>Euthyneura</taxon>
        <taxon>Panpulmonata</taxon>
        <taxon>Sacoglossa</taxon>
        <taxon>Placobranchoidea</taxon>
        <taxon>Plakobranchidae</taxon>
        <taxon>Elysia</taxon>
    </lineage>
</organism>
<gene>
    <name evidence="2" type="ORF">ElyMa_004673700</name>
</gene>
<reference evidence="2 3" key="1">
    <citation type="journal article" date="2021" name="Elife">
        <title>Chloroplast acquisition without the gene transfer in kleptoplastic sea slugs, Plakobranchus ocellatus.</title>
        <authorList>
            <person name="Maeda T."/>
            <person name="Takahashi S."/>
            <person name="Yoshida T."/>
            <person name="Shimamura S."/>
            <person name="Takaki Y."/>
            <person name="Nagai Y."/>
            <person name="Toyoda A."/>
            <person name="Suzuki Y."/>
            <person name="Arimoto A."/>
            <person name="Ishii H."/>
            <person name="Satoh N."/>
            <person name="Nishiyama T."/>
            <person name="Hasebe M."/>
            <person name="Maruyama T."/>
            <person name="Minagawa J."/>
            <person name="Obokata J."/>
            <person name="Shigenobu S."/>
        </authorList>
    </citation>
    <scope>NUCLEOTIDE SEQUENCE [LARGE SCALE GENOMIC DNA]</scope>
</reference>
<proteinExistence type="predicted"/>
<name>A0AAV4I491_9GAST</name>